<dbReference type="AlphaFoldDB" id="B7ATY3"/>
<organism evidence="2 3">
    <name type="scientific">[Bacteroides] pectinophilus ATCC 43243</name>
    <dbReference type="NCBI Taxonomy" id="483218"/>
    <lineage>
        <taxon>Bacteria</taxon>
        <taxon>Bacillati</taxon>
        <taxon>Bacillota</taxon>
        <taxon>Clostridia</taxon>
        <taxon>Eubacteriales</taxon>
    </lineage>
</organism>
<evidence type="ECO:0000313" key="2">
    <source>
        <dbReference type="EMBL" id="EEC57117.1"/>
    </source>
</evidence>
<dbReference type="eggNOG" id="COG3874">
    <property type="taxonomic scope" value="Bacteria"/>
</dbReference>
<dbReference type="InterPro" id="IPR014229">
    <property type="entry name" value="Spore_YtfJ"/>
</dbReference>
<feature type="region of interest" description="Disordered" evidence="1">
    <location>
        <begin position="121"/>
        <end position="142"/>
    </location>
</feature>
<accession>B7ATY3</accession>
<dbReference type="PANTHER" id="PTHR39162">
    <property type="entry name" value="GLL3345 PROTEIN"/>
    <property type="match status" value="1"/>
</dbReference>
<dbReference type="Proteomes" id="UP000003136">
    <property type="component" value="Unassembled WGS sequence"/>
</dbReference>
<reference evidence="2 3" key="1">
    <citation type="submission" date="2008-11" db="EMBL/GenBank/DDBJ databases">
        <title>Draft genome sequence of Bacteroides pectinophilus (ATCC 43243).</title>
        <authorList>
            <person name="Sudarsanam P."/>
            <person name="Ley R."/>
            <person name="Guruge J."/>
            <person name="Turnbaugh P.J."/>
            <person name="Mahowald M."/>
            <person name="Liep D."/>
            <person name="Gordon J."/>
        </authorList>
    </citation>
    <scope>NUCLEOTIDE SEQUENCE [LARGE SCALE GENOMIC DNA]</scope>
    <source>
        <strain evidence="2 3">ATCC 43243</strain>
    </source>
</reference>
<name>B7ATY3_9FIRM</name>
<dbReference type="Pfam" id="PF09579">
    <property type="entry name" value="Spore_YtfJ"/>
    <property type="match status" value="1"/>
</dbReference>
<dbReference type="PANTHER" id="PTHR39162:SF1">
    <property type="entry name" value="SPORULATION PROTEIN YTFJ"/>
    <property type="match status" value="1"/>
</dbReference>
<evidence type="ECO:0000256" key="1">
    <source>
        <dbReference type="SAM" id="MobiDB-lite"/>
    </source>
</evidence>
<dbReference type="HOGENOM" id="CLU_115880_1_0_9"/>
<evidence type="ECO:0000313" key="3">
    <source>
        <dbReference type="Proteomes" id="UP000003136"/>
    </source>
</evidence>
<dbReference type="STRING" id="483218.BACPEC_01605"/>
<comment type="caution">
    <text evidence="2">The sequence shown here is derived from an EMBL/GenBank/DDBJ whole genome shotgun (WGS) entry which is preliminary data.</text>
</comment>
<proteinExistence type="predicted"/>
<sequence>MINIKQGGINMAENEKFNATVESLFKGMDSFLSAKTVVGEAVTVNDTIILPFVDVSFGVGAGAFSGEKNNNAAGGLGGKMSPSAVLVIQNGTTKLVNIKNQDTVTKVIDMVPDLIDRFKGNSADKTEDEDVNAAIDEISDKE</sequence>
<gene>
    <name evidence="2" type="ORF">BACPEC_01605</name>
</gene>
<feature type="compositionally biased region" description="Acidic residues" evidence="1">
    <location>
        <begin position="126"/>
        <end position="142"/>
    </location>
</feature>
<reference evidence="2 3" key="2">
    <citation type="submission" date="2008-11" db="EMBL/GenBank/DDBJ databases">
        <authorList>
            <person name="Fulton L."/>
            <person name="Clifton S."/>
            <person name="Fulton B."/>
            <person name="Xu J."/>
            <person name="Minx P."/>
            <person name="Pepin K.H."/>
            <person name="Johnson M."/>
            <person name="Bhonagiri V."/>
            <person name="Nash W.E."/>
            <person name="Mardis E.R."/>
            <person name="Wilson R.K."/>
        </authorList>
    </citation>
    <scope>NUCLEOTIDE SEQUENCE [LARGE SCALE GENOMIC DNA]</scope>
    <source>
        <strain evidence="2 3">ATCC 43243</strain>
    </source>
</reference>
<evidence type="ECO:0008006" key="4">
    <source>
        <dbReference type="Google" id="ProtNLM"/>
    </source>
</evidence>
<protein>
    <recommendedName>
        <fullName evidence="4">Sporulation protein YtfJ</fullName>
    </recommendedName>
</protein>
<keyword evidence="3" id="KW-1185">Reference proteome</keyword>
<dbReference type="EMBL" id="ABVQ01000036">
    <property type="protein sequence ID" value="EEC57117.1"/>
    <property type="molecule type" value="Genomic_DNA"/>
</dbReference>